<dbReference type="InterPro" id="IPR036844">
    <property type="entry name" value="Hint_dom_sf"/>
</dbReference>
<dbReference type="PROSITE" id="PS50818">
    <property type="entry name" value="INTEIN_C_TER"/>
    <property type="match status" value="1"/>
</dbReference>
<comment type="subunit">
    <text evidence="10">Part of the RNA polymerase complex.</text>
</comment>
<dbReference type="InterPro" id="IPR004860">
    <property type="entry name" value="LAGLIDADG_dom"/>
</dbReference>
<dbReference type="HAMAP" id="MF_00411">
    <property type="entry name" value="RNApol_arch_Rpo1C"/>
    <property type="match status" value="1"/>
</dbReference>
<evidence type="ECO:0000256" key="9">
    <source>
        <dbReference type="ARBA" id="ARBA00048552"/>
    </source>
</evidence>
<dbReference type="NCBIfam" id="TIGR01443">
    <property type="entry name" value="intein_Cterm"/>
    <property type="match status" value="1"/>
</dbReference>
<evidence type="ECO:0000256" key="11">
    <source>
        <dbReference type="SAM" id="MobiDB-lite"/>
    </source>
</evidence>
<dbReference type="InterPro" id="IPR045867">
    <property type="entry name" value="DNA-dir_RpoC_beta_prime"/>
</dbReference>
<dbReference type="SUPFAM" id="SSF51294">
    <property type="entry name" value="Hedgehog/intein (Hint) domain"/>
    <property type="match status" value="1"/>
</dbReference>
<dbReference type="SUPFAM" id="SSF64484">
    <property type="entry name" value="beta and beta-prime subunits of DNA dependent RNA-polymerase"/>
    <property type="match status" value="2"/>
</dbReference>
<dbReference type="Gene3D" id="3.10.28.10">
    <property type="entry name" value="Homing endonucleases"/>
    <property type="match status" value="1"/>
</dbReference>
<dbReference type="GO" id="GO:0005737">
    <property type="term" value="C:cytoplasm"/>
    <property type="evidence" value="ECO:0007669"/>
    <property type="project" value="UniProtKB-SubCell"/>
</dbReference>
<dbReference type="EC" id="2.7.7.6" evidence="10"/>
<dbReference type="GO" id="GO:0016539">
    <property type="term" value="P:intein-mediated protein splicing"/>
    <property type="evidence" value="ECO:0007669"/>
    <property type="project" value="InterPro"/>
</dbReference>
<name>C7NTX7_HALUD</name>
<dbReference type="InterPro" id="IPR006141">
    <property type="entry name" value="Intein_N"/>
</dbReference>
<dbReference type="GO" id="GO:0000428">
    <property type="term" value="C:DNA-directed RNA polymerase complex"/>
    <property type="evidence" value="ECO:0007669"/>
    <property type="project" value="UniProtKB-KW"/>
</dbReference>
<evidence type="ECO:0000256" key="10">
    <source>
        <dbReference type="HAMAP-Rule" id="MF_00411"/>
    </source>
</evidence>
<keyword evidence="2 10" id="KW-0963">Cytoplasm</keyword>
<keyword evidence="7 10" id="KW-0238">DNA-binding</keyword>
<dbReference type="InterPro" id="IPR003586">
    <property type="entry name" value="Hint_dom_C"/>
</dbReference>
<evidence type="ECO:0000313" key="14">
    <source>
        <dbReference type="Proteomes" id="UP000002071"/>
    </source>
</evidence>
<feature type="region of interest" description="Disordered" evidence="11">
    <location>
        <begin position="69"/>
        <end position="93"/>
    </location>
</feature>
<comment type="similarity">
    <text evidence="10">Belongs to the RNA polymerase beta' chain family.</text>
</comment>
<reference evidence="13 14" key="1">
    <citation type="journal article" date="2009" name="Stand. Genomic Sci.">
        <title>Complete genome sequence of Halorhabdus utahensis type strain (AX-2).</title>
        <authorList>
            <person name="Anderson I."/>
            <person name="Tindall B.J."/>
            <person name="Pomrenke H."/>
            <person name="Goker M."/>
            <person name="Lapidus A."/>
            <person name="Nolan M."/>
            <person name="Copeland A."/>
            <person name="Glavina Del Rio T."/>
            <person name="Chen F."/>
            <person name="Tice H."/>
            <person name="Cheng J.F."/>
            <person name="Lucas S."/>
            <person name="Chertkov O."/>
            <person name="Bruce D."/>
            <person name="Brettin T."/>
            <person name="Detter J.C."/>
            <person name="Han C."/>
            <person name="Goodwin L."/>
            <person name="Land M."/>
            <person name="Hauser L."/>
            <person name="Chang Y.J."/>
            <person name="Jeffries C.D."/>
            <person name="Pitluck S."/>
            <person name="Pati A."/>
            <person name="Mavromatis K."/>
            <person name="Ivanova N."/>
            <person name="Ovchinnikova G."/>
            <person name="Chen A."/>
            <person name="Palaniappan K."/>
            <person name="Chain P."/>
            <person name="Rohde M."/>
            <person name="Bristow J."/>
            <person name="Eisen J.A."/>
            <person name="Markowitz V."/>
            <person name="Hugenholtz P."/>
            <person name="Kyrpides N.C."/>
            <person name="Klenk H.P."/>
        </authorList>
    </citation>
    <scope>NUCLEOTIDE SEQUENCE [LARGE SCALE GENOMIC DNA]</scope>
    <source>
        <strain evidence="14">DSM 12940 / JCM 11049 / AX-2</strain>
    </source>
</reference>
<dbReference type="Pfam" id="PF04998">
    <property type="entry name" value="RNA_pol_Rpb1_5"/>
    <property type="match status" value="1"/>
</dbReference>
<dbReference type="Gene3D" id="2.170.16.10">
    <property type="entry name" value="Hedgehog/Intein (Hint) domain"/>
    <property type="match status" value="2"/>
</dbReference>
<dbReference type="GO" id="GO:0003899">
    <property type="term" value="F:DNA-directed RNA polymerase activity"/>
    <property type="evidence" value="ECO:0007669"/>
    <property type="project" value="UniProtKB-UniRule"/>
</dbReference>
<dbReference type="CDD" id="cd00081">
    <property type="entry name" value="Hint"/>
    <property type="match status" value="1"/>
</dbReference>
<evidence type="ECO:0000256" key="5">
    <source>
        <dbReference type="ARBA" id="ARBA00022813"/>
    </source>
</evidence>
<dbReference type="GO" id="GO:0006351">
    <property type="term" value="P:DNA-templated transcription"/>
    <property type="evidence" value="ECO:0007669"/>
    <property type="project" value="UniProtKB-UniRule"/>
</dbReference>
<evidence type="ECO:0000256" key="2">
    <source>
        <dbReference type="ARBA" id="ARBA00022490"/>
    </source>
</evidence>
<keyword evidence="6" id="KW-0651">Protein splicing</keyword>
<dbReference type="Pfam" id="PF14528">
    <property type="entry name" value="LAGLIDADG_3"/>
    <property type="match status" value="2"/>
</dbReference>
<evidence type="ECO:0000256" key="1">
    <source>
        <dbReference type="ARBA" id="ARBA00022478"/>
    </source>
</evidence>
<dbReference type="NCBIfam" id="TIGR01445">
    <property type="entry name" value="intein_Nterm"/>
    <property type="match status" value="1"/>
</dbReference>
<gene>
    <name evidence="10" type="primary">rpo1C</name>
    <name evidence="10" type="synonym">rpoA2</name>
    <name evidence="13" type="ordered locus">Huta_0781</name>
</gene>
<protein>
    <recommendedName>
        <fullName evidence="10">DNA-directed RNA polymerase subunit Rpo1C</fullName>
        <ecNumber evidence="10">2.7.7.6</ecNumber>
    </recommendedName>
    <alternativeName>
        <fullName evidence="10">DNA-directed RNA polymerase subunit A''</fullName>
    </alternativeName>
</protein>
<evidence type="ECO:0000259" key="12">
    <source>
        <dbReference type="PROSITE" id="PS50819"/>
    </source>
</evidence>
<dbReference type="AlphaFoldDB" id="C7NTX7"/>
<dbReference type="STRING" id="519442.Huta_0781"/>
<organism evidence="13 14">
    <name type="scientific">Halorhabdus utahensis (strain DSM 12940 / JCM 11049 / AX-2)</name>
    <dbReference type="NCBI Taxonomy" id="519442"/>
    <lineage>
        <taxon>Archaea</taxon>
        <taxon>Methanobacteriati</taxon>
        <taxon>Methanobacteriota</taxon>
        <taxon>Stenosarchaea group</taxon>
        <taxon>Halobacteria</taxon>
        <taxon>Halobacteriales</taxon>
        <taxon>Haloarculaceae</taxon>
        <taxon>Halorhabdus</taxon>
    </lineage>
</organism>
<accession>C7NTX7</accession>
<dbReference type="InterPro" id="IPR007081">
    <property type="entry name" value="RNA_pol_Rpb1_5"/>
</dbReference>
<dbReference type="GO" id="GO:0003677">
    <property type="term" value="F:DNA binding"/>
    <property type="evidence" value="ECO:0007669"/>
    <property type="project" value="UniProtKB-UniRule"/>
</dbReference>
<keyword evidence="14" id="KW-1185">Reference proteome</keyword>
<dbReference type="eggNOG" id="arCOG04256">
    <property type="taxonomic scope" value="Archaea"/>
</dbReference>
<dbReference type="PRINTS" id="PR00379">
    <property type="entry name" value="INTEIN"/>
</dbReference>
<evidence type="ECO:0000256" key="6">
    <source>
        <dbReference type="ARBA" id="ARBA00023000"/>
    </source>
</evidence>
<sequence>MTDTPTEYDPMNRYAAVDTDIAAVVEDTDLPRRLKTRVYEAIEDRDGVTVEQADDIAKAVESRYLDTRVDPLDPVGTVSAQSIGEPGTQMSIPGDERVIVRRDGETDVTEIGSLVDGLASVRESTTVEGHEVVSAPEEMEVPSLRADERVEWKPLEQVSRHEAPDELLQFELESGRTIRATKAHSFVTREDNEVIPVEGSDLEEGDWLPVVRSLDSDGQDSVDLREYLPASDYWYTSTLTDGGATTLPGGEDQIRNKRQALEAGEIEEHAVYPVQGTVGLPERFPLDEETGFFVGAFLAEGNLTDHYVSISNVDETFQNRVRAFAERFDLSVNEYENDSGFATGYDIRVNGTVLADFLREVCTVDGEKAIPDFAFGATSSFVRGLLSGYFSGDGNVGKNAVRASSTSNELIDGVTLLLARFDIYATFGTQDDSKTLRVPKKFVPAFTDRIGMIGERGDELEDLATDVDTDGPDTTDQIPNFGDSLKQAAKAAGIPSRQVNSAHKRQRVGRNRLRSLVEQIDETAEERPPQLGALERAVDGDVVWERIESIRTVEPESGYVYDFSVAGLETFTTAQGVVTHNTMNTFHYAGVAEIDVTQGLPRLIELVDARKEPDTPMMTVNLDGEYATERERAHEVVWKIEATRILALGDVSTNVADMLVQVDLNPDTLEERWPTADSVESVAEEIAATIESQLGVETQRKETVIQFGPEEPSYRDLLQLVEELREIVFKGIEEVSRVVIRKEEMDEDHENDEEFVLYTEGSAFGDVLGIEGVDASRTTCNNIHEIYSNLGVEAARESIIEETMNTLEEQGLDDVNVRHLMLVADIMTNNGVIESIGRHGISGSKDSVLARAAFEVTVSHLLDAAIHGEIDALNGVTENVIVGKPIKLGTGDVNLRMGSHTGGGAAD</sequence>
<dbReference type="Gene3D" id="1.10.150.390">
    <property type="match status" value="1"/>
</dbReference>
<evidence type="ECO:0000256" key="7">
    <source>
        <dbReference type="ARBA" id="ARBA00023125"/>
    </source>
</evidence>
<comment type="function">
    <text evidence="10">DNA-dependent RNA polymerase (RNAP) catalyzes the transcription of DNA into RNA using the four ribonucleoside triphosphates as substrates. Forms part of the jaw domain.</text>
</comment>
<dbReference type="SMART" id="SM00305">
    <property type="entry name" value="HintC"/>
    <property type="match status" value="1"/>
</dbReference>
<keyword evidence="4 10" id="KW-0548">Nucleotidyltransferase</keyword>
<dbReference type="InterPro" id="IPR027434">
    <property type="entry name" value="Homing_endonucl"/>
</dbReference>
<feature type="domain" description="DOD-type homing endonuclease" evidence="12">
    <location>
        <begin position="293"/>
        <end position="423"/>
    </location>
</feature>
<dbReference type="InterPro" id="IPR003587">
    <property type="entry name" value="Hint_dom_N"/>
</dbReference>
<keyword evidence="1 10" id="KW-0240">DNA-directed RNA polymerase</keyword>
<dbReference type="Proteomes" id="UP000002071">
    <property type="component" value="Chromosome"/>
</dbReference>
<keyword evidence="5" id="KW-0068">Autocatalytic cleavage</keyword>
<evidence type="ECO:0000256" key="8">
    <source>
        <dbReference type="ARBA" id="ARBA00023163"/>
    </source>
</evidence>
<evidence type="ECO:0000256" key="4">
    <source>
        <dbReference type="ARBA" id="ARBA00022695"/>
    </source>
</evidence>
<comment type="subcellular location">
    <subcellularLocation>
        <location evidence="10">Cytoplasm</location>
    </subcellularLocation>
</comment>
<dbReference type="NCBIfam" id="NF011491">
    <property type="entry name" value="PRK14898.1"/>
    <property type="match status" value="1"/>
</dbReference>
<dbReference type="KEGG" id="hut:Huta_0781"/>
<dbReference type="EMBL" id="CP001687">
    <property type="protein sequence ID" value="ACV10966.1"/>
    <property type="molecule type" value="Genomic_DNA"/>
</dbReference>
<evidence type="ECO:0000313" key="13">
    <source>
        <dbReference type="EMBL" id="ACV10966.1"/>
    </source>
</evidence>
<evidence type="ECO:0000256" key="3">
    <source>
        <dbReference type="ARBA" id="ARBA00022679"/>
    </source>
</evidence>
<keyword evidence="3 10" id="KW-0808">Transferase</keyword>
<dbReference type="InterPro" id="IPR012757">
    <property type="entry name" value="RPO1C"/>
</dbReference>
<keyword evidence="8 10" id="KW-0804">Transcription</keyword>
<dbReference type="PANTHER" id="PTHR19376:SF32">
    <property type="entry name" value="DNA-DIRECTED RNA POLYMERASE III SUBUNIT RPC1"/>
    <property type="match status" value="1"/>
</dbReference>
<comment type="catalytic activity">
    <reaction evidence="9 10">
        <text>RNA(n) + a ribonucleoside 5'-triphosphate = RNA(n+1) + diphosphate</text>
        <dbReference type="Rhea" id="RHEA:21248"/>
        <dbReference type="Rhea" id="RHEA-COMP:14527"/>
        <dbReference type="Rhea" id="RHEA-COMP:17342"/>
        <dbReference type="ChEBI" id="CHEBI:33019"/>
        <dbReference type="ChEBI" id="CHEBI:61557"/>
        <dbReference type="ChEBI" id="CHEBI:140395"/>
        <dbReference type="EC" id="2.7.7.6"/>
    </reaction>
</comment>
<dbReference type="CDD" id="cd06528">
    <property type="entry name" value="RNAP_A"/>
    <property type="match status" value="1"/>
</dbReference>
<dbReference type="HOGENOM" id="CLU_351851_0_0_2"/>
<dbReference type="PROSITE" id="PS50819">
    <property type="entry name" value="INTEIN_ENDONUCLEASE"/>
    <property type="match status" value="1"/>
</dbReference>
<dbReference type="PROSITE" id="PS50817">
    <property type="entry name" value="INTEIN_N_TER"/>
    <property type="match status" value="1"/>
</dbReference>
<dbReference type="SMART" id="SM00306">
    <property type="entry name" value="HintN"/>
    <property type="match status" value="1"/>
</dbReference>
<dbReference type="InterPro" id="IPR030934">
    <property type="entry name" value="Intein_C"/>
</dbReference>
<dbReference type="GO" id="GO:0004519">
    <property type="term" value="F:endonuclease activity"/>
    <property type="evidence" value="ECO:0007669"/>
    <property type="project" value="InterPro"/>
</dbReference>
<dbReference type="SUPFAM" id="SSF55608">
    <property type="entry name" value="Homing endonucleases"/>
    <property type="match status" value="2"/>
</dbReference>
<dbReference type="InterPro" id="IPR006142">
    <property type="entry name" value="INTEIN"/>
</dbReference>
<dbReference type="PANTHER" id="PTHR19376">
    <property type="entry name" value="DNA-DIRECTED RNA POLYMERASE"/>
    <property type="match status" value="1"/>
</dbReference>
<proteinExistence type="inferred from homology"/>
<dbReference type="InterPro" id="IPR004042">
    <property type="entry name" value="Intein_endonuc_central"/>
</dbReference>